<dbReference type="Gene3D" id="3.40.50.2300">
    <property type="match status" value="1"/>
</dbReference>
<dbReference type="InterPro" id="IPR000792">
    <property type="entry name" value="Tscrpt_reg_LuxR_C"/>
</dbReference>
<protein>
    <submittedName>
        <fullName evidence="4">Response regulator transcription factor</fullName>
    </submittedName>
</protein>
<dbReference type="Pfam" id="PF00072">
    <property type="entry name" value="Response_reg"/>
    <property type="match status" value="1"/>
</dbReference>
<dbReference type="SMART" id="SM00448">
    <property type="entry name" value="REC"/>
    <property type="match status" value="1"/>
</dbReference>
<sequence>MSEDTPLPVLRVALVEDHEIVAVGFAELLRDYPDIRVVAVTPTVRGLDLVETPVDLVVLDLRLGDGSSATDNIRQLLDAGADVLILTAAEDPHAIRAAAKAGALGIVRKSQPLEELVEAIRDAASGATVAGLDWAAAIDGDAGLADAGLSAREREILALYASGEKAQSVAYLTNLSKSTVANYVSRIRAKYANAGRPAHTKVDLHRRAAEDGLIGEDGHRA</sequence>
<dbReference type="SUPFAM" id="SSF52172">
    <property type="entry name" value="CheY-like"/>
    <property type="match status" value="1"/>
</dbReference>
<dbReference type="PROSITE" id="PS50110">
    <property type="entry name" value="RESPONSE_REGULATORY"/>
    <property type="match status" value="1"/>
</dbReference>
<keyword evidence="5" id="KW-1185">Reference proteome</keyword>
<evidence type="ECO:0000313" key="5">
    <source>
        <dbReference type="Proteomes" id="UP001501594"/>
    </source>
</evidence>
<dbReference type="Pfam" id="PF00196">
    <property type="entry name" value="GerE"/>
    <property type="match status" value="1"/>
</dbReference>
<dbReference type="Gene3D" id="1.10.10.10">
    <property type="entry name" value="Winged helix-like DNA-binding domain superfamily/Winged helix DNA-binding domain"/>
    <property type="match status" value="1"/>
</dbReference>
<organism evidence="4 5">
    <name type="scientific">Frondihabitans peucedani</name>
    <dbReference type="NCBI Taxonomy" id="598626"/>
    <lineage>
        <taxon>Bacteria</taxon>
        <taxon>Bacillati</taxon>
        <taxon>Actinomycetota</taxon>
        <taxon>Actinomycetes</taxon>
        <taxon>Micrococcales</taxon>
        <taxon>Microbacteriaceae</taxon>
        <taxon>Frondihabitans</taxon>
    </lineage>
</organism>
<dbReference type="RefSeq" id="WP_344797538.1">
    <property type="nucleotide sequence ID" value="NZ_BAABAU010000004.1"/>
</dbReference>
<dbReference type="SUPFAM" id="SSF46894">
    <property type="entry name" value="C-terminal effector domain of the bipartite response regulators"/>
    <property type="match status" value="1"/>
</dbReference>
<feature type="modified residue" description="4-aspartylphosphate" evidence="2">
    <location>
        <position position="60"/>
    </location>
</feature>
<evidence type="ECO:0000259" key="3">
    <source>
        <dbReference type="PROSITE" id="PS50110"/>
    </source>
</evidence>
<dbReference type="EMBL" id="BAABAU010000004">
    <property type="protein sequence ID" value="GAA4267334.1"/>
    <property type="molecule type" value="Genomic_DNA"/>
</dbReference>
<proteinExistence type="predicted"/>
<name>A0ABP8E560_9MICO</name>
<comment type="caution">
    <text evidence="4">The sequence shown here is derived from an EMBL/GenBank/DDBJ whole genome shotgun (WGS) entry which is preliminary data.</text>
</comment>
<evidence type="ECO:0000256" key="2">
    <source>
        <dbReference type="PROSITE-ProRule" id="PRU00169"/>
    </source>
</evidence>
<dbReference type="InterPro" id="IPR016032">
    <property type="entry name" value="Sig_transdc_resp-reg_C-effctor"/>
</dbReference>
<dbReference type="PROSITE" id="PS00622">
    <property type="entry name" value="HTH_LUXR_1"/>
    <property type="match status" value="1"/>
</dbReference>
<dbReference type="InterPro" id="IPR001789">
    <property type="entry name" value="Sig_transdc_resp-reg_receiver"/>
</dbReference>
<dbReference type="Proteomes" id="UP001501594">
    <property type="component" value="Unassembled WGS sequence"/>
</dbReference>
<dbReference type="SMART" id="SM00421">
    <property type="entry name" value="HTH_LUXR"/>
    <property type="match status" value="1"/>
</dbReference>
<dbReference type="PRINTS" id="PR00038">
    <property type="entry name" value="HTHLUXR"/>
</dbReference>
<keyword evidence="1" id="KW-0238">DNA-binding</keyword>
<evidence type="ECO:0000313" key="4">
    <source>
        <dbReference type="EMBL" id="GAA4267334.1"/>
    </source>
</evidence>
<dbReference type="PANTHER" id="PTHR43214">
    <property type="entry name" value="TWO-COMPONENT RESPONSE REGULATOR"/>
    <property type="match status" value="1"/>
</dbReference>
<dbReference type="InterPro" id="IPR039420">
    <property type="entry name" value="WalR-like"/>
</dbReference>
<gene>
    <name evidence="4" type="ORF">GCM10022256_29460</name>
</gene>
<reference evidence="5" key="1">
    <citation type="journal article" date="2019" name="Int. J. Syst. Evol. Microbiol.">
        <title>The Global Catalogue of Microorganisms (GCM) 10K type strain sequencing project: providing services to taxonomists for standard genome sequencing and annotation.</title>
        <authorList>
            <consortium name="The Broad Institute Genomics Platform"/>
            <consortium name="The Broad Institute Genome Sequencing Center for Infectious Disease"/>
            <person name="Wu L."/>
            <person name="Ma J."/>
        </authorList>
    </citation>
    <scope>NUCLEOTIDE SEQUENCE [LARGE SCALE GENOMIC DNA]</scope>
    <source>
        <strain evidence="5">JCM 17442</strain>
    </source>
</reference>
<dbReference type="PANTHER" id="PTHR43214:SF43">
    <property type="entry name" value="TWO-COMPONENT RESPONSE REGULATOR"/>
    <property type="match status" value="1"/>
</dbReference>
<keyword evidence="2" id="KW-0597">Phosphoprotein</keyword>
<feature type="domain" description="Response regulatory" evidence="3">
    <location>
        <begin position="11"/>
        <end position="124"/>
    </location>
</feature>
<dbReference type="InterPro" id="IPR011006">
    <property type="entry name" value="CheY-like_superfamily"/>
</dbReference>
<evidence type="ECO:0000256" key="1">
    <source>
        <dbReference type="ARBA" id="ARBA00023125"/>
    </source>
</evidence>
<accession>A0ABP8E560</accession>
<dbReference type="InterPro" id="IPR036388">
    <property type="entry name" value="WH-like_DNA-bd_sf"/>
</dbReference>